<gene>
    <name evidence="14" type="ORF">B4135_2337</name>
    <name evidence="15" type="ORF">C6P37_11045</name>
</gene>
<keyword evidence="7 11" id="KW-1133">Transmembrane helix</keyword>
<comment type="function">
    <text evidence="10">Part of the ABC transporter FtsEX involved in asymmetric cellular division facilitating the initiation of sporulation.</text>
</comment>
<feature type="transmembrane region" description="Helical" evidence="11">
    <location>
        <begin position="225"/>
        <end position="247"/>
    </location>
</feature>
<dbReference type="Pfam" id="PF18075">
    <property type="entry name" value="FtsX_ECD"/>
    <property type="match status" value="1"/>
</dbReference>
<evidence type="ECO:0000256" key="11">
    <source>
        <dbReference type="SAM" id="Phobius"/>
    </source>
</evidence>
<evidence type="ECO:0000256" key="8">
    <source>
        <dbReference type="ARBA" id="ARBA00023136"/>
    </source>
</evidence>
<dbReference type="InterPro" id="IPR003838">
    <property type="entry name" value="ABC3_permease_C"/>
</dbReference>
<dbReference type="PANTHER" id="PTHR47755:SF1">
    <property type="entry name" value="CELL DIVISION PROTEIN FTSX"/>
    <property type="match status" value="1"/>
</dbReference>
<keyword evidence="9 10" id="KW-0131">Cell cycle</keyword>
<evidence type="ECO:0000259" key="12">
    <source>
        <dbReference type="Pfam" id="PF02687"/>
    </source>
</evidence>
<dbReference type="InterPro" id="IPR040690">
    <property type="entry name" value="FtsX_ECD"/>
</dbReference>
<dbReference type="PATRIC" id="fig|301148.3.peg.3842"/>
<feature type="transmembrane region" description="Helical" evidence="11">
    <location>
        <begin position="21"/>
        <end position="45"/>
    </location>
</feature>
<dbReference type="Proteomes" id="UP000075683">
    <property type="component" value="Unassembled WGS sequence"/>
</dbReference>
<feature type="transmembrane region" description="Helical" evidence="11">
    <location>
        <begin position="172"/>
        <end position="192"/>
    </location>
</feature>
<dbReference type="PANTHER" id="PTHR47755">
    <property type="entry name" value="CELL DIVISION PROTEIN FTSX"/>
    <property type="match status" value="1"/>
</dbReference>
<dbReference type="GO" id="GO:0005886">
    <property type="term" value="C:plasma membrane"/>
    <property type="evidence" value="ECO:0007669"/>
    <property type="project" value="UniProtKB-SubCell"/>
</dbReference>
<evidence type="ECO:0000259" key="13">
    <source>
        <dbReference type="Pfam" id="PF18075"/>
    </source>
</evidence>
<evidence type="ECO:0000256" key="5">
    <source>
        <dbReference type="ARBA" id="ARBA00022618"/>
    </source>
</evidence>
<dbReference type="GO" id="GO:0051301">
    <property type="term" value="P:cell division"/>
    <property type="evidence" value="ECO:0007669"/>
    <property type="project" value="UniProtKB-KW"/>
</dbReference>
<dbReference type="PIRSF" id="PIRSF003097">
    <property type="entry name" value="FtsX"/>
    <property type="match status" value="1"/>
</dbReference>
<dbReference type="Gene3D" id="3.30.70.3040">
    <property type="match status" value="1"/>
</dbReference>
<protein>
    <recommendedName>
        <fullName evidence="3 10">Cell division protein FtsX</fullName>
    </recommendedName>
</protein>
<feature type="domain" description="FtsX extracellular" evidence="13">
    <location>
        <begin position="59"/>
        <end position="152"/>
    </location>
</feature>
<evidence type="ECO:0000313" key="15">
    <source>
        <dbReference type="EMBL" id="REJ27636.1"/>
    </source>
</evidence>
<dbReference type="STRING" id="301148.B4135_2337"/>
<evidence type="ECO:0000256" key="7">
    <source>
        <dbReference type="ARBA" id="ARBA00022989"/>
    </source>
</evidence>
<dbReference type="Proteomes" id="UP000257014">
    <property type="component" value="Unassembled WGS sequence"/>
</dbReference>
<evidence type="ECO:0000313" key="17">
    <source>
        <dbReference type="Proteomes" id="UP000257014"/>
    </source>
</evidence>
<evidence type="ECO:0000256" key="10">
    <source>
        <dbReference type="PIRNR" id="PIRNR003097"/>
    </source>
</evidence>
<comment type="subcellular location">
    <subcellularLocation>
        <location evidence="1">Cell membrane</location>
        <topology evidence="1">Multi-pass membrane protein</topology>
    </subcellularLocation>
</comment>
<accession>A0A150M207</accession>
<evidence type="ECO:0000256" key="1">
    <source>
        <dbReference type="ARBA" id="ARBA00004651"/>
    </source>
</evidence>
<reference evidence="15 17" key="2">
    <citation type="submission" date="2018-03" db="EMBL/GenBank/DDBJ databases">
        <authorList>
            <person name="Keele B.F."/>
        </authorList>
    </citation>
    <scope>NUCLEOTIDE SEQUENCE [LARGE SCALE GENOMIC DNA]</scope>
    <source>
        <strain evidence="15">ZCTH4_d</strain>
    </source>
</reference>
<dbReference type="RefSeq" id="WP_020155062.1">
    <property type="nucleotide sequence ID" value="NZ_JBAIZG010000003.1"/>
</dbReference>
<evidence type="ECO:0000313" key="16">
    <source>
        <dbReference type="Proteomes" id="UP000075683"/>
    </source>
</evidence>
<sequence>MKIRTIGRHAKESWKSIFRNGWMTFASISSVTVTLLMVGVFYVILMNLNQVAKSIEEDVKIKVLIDSAADKAMQEQLEAKIKSIPEVDTVTFSSKDHELQQLIKSFGEDGKIFQLYEQENPLYDAFIVTTKVPEDTIKVAEQIEKMDNVYRVNYGKGNVEKLFKIINISRNVGLVLILGLLFTAVFLISNTIKITIVSRRREIEIMRLVGATNGFIRWPFFLEGLWLGMMGAILPIALIITVYKYAYDFLEPKLRGHFIQILDFHPFAYQVGGLLLFLGCLIGIWGSMMSVRKFLNI</sequence>
<evidence type="ECO:0000256" key="9">
    <source>
        <dbReference type="ARBA" id="ARBA00023306"/>
    </source>
</evidence>
<evidence type="ECO:0000313" key="14">
    <source>
        <dbReference type="EMBL" id="KYD18568.1"/>
    </source>
</evidence>
<evidence type="ECO:0000256" key="4">
    <source>
        <dbReference type="ARBA" id="ARBA00022475"/>
    </source>
</evidence>
<comment type="caution">
    <text evidence="14">The sequence shown here is derived from an EMBL/GenBank/DDBJ whole genome shotgun (WGS) entry which is preliminary data.</text>
</comment>
<dbReference type="InterPro" id="IPR058204">
    <property type="entry name" value="FtsX_firmicutes-type"/>
</dbReference>
<evidence type="ECO:0000256" key="3">
    <source>
        <dbReference type="ARBA" id="ARBA00021907"/>
    </source>
</evidence>
<feature type="domain" description="ABC3 transporter permease C-terminal" evidence="12">
    <location>
        <begin position="175"/>
        <end position="288"/>
    </location>
</feature>
<reference evidence="14 16" key="1">
    <citation type="submission" date="2016-01" db="EMBL/GenBank/DDBJ databases">
        <title>Draft Genome Sequences of Seven Thermophilic Sporeformers Isolated from Foods.</title>
        <authorList>
            <person name="Berendsen E.M."/>
            <person name="Wells-Bennik M.H."/>
            <person name="Krawcyk A.O."/>
            <person name="De Jong A."/>
            <person name="Holsappel S."/>
            <person name="Eijlander R.T."/>
            <person name="Kuipers O.P."/>
        </authorList>
    </citation>
    <scope>NUCLEOTIDE SEQUENCE [LARGE SCALE GENOMIC DNA]</scope>
    <source>
        <strain evidence="14 16">B4135</strain>
    </source>
</reference>
<dbReference type="Pfam" id="PF02687">
    <property type="entry name" value="FtsX"/>
    <property type="match status" value="1"/>
</dbReference>
<organism evidence="14 16">
    <name type="scientific">Caldibacillus debilis</name>
    <dbReference type="NCBI Taxonomy" id="301148"/>
    <lineage>
        <taxon>Bacteria</taxon>
        <taxon>Bacillati</taxon>
        <taxon>Bacillota</taxon>
        <taxon>Bacilli</taxon>
        <taxon>Bacillales</taxon>
        <taxon>Bacillaceae</taxon>
        <taxon>Caldibacillus</taxon>
    </lineage>
</organism>
<proteinExistence type="inferred from homology"/>
<keyword evidence="8 10" id="KW-0472">Membrane</keyword>
<name>A0A150M207_9BACI</name>
<comment type="similarity">
    <text evidence="2 10">Belongs to the ABC-4 integral membrane protein family. FtsX subfamily.</text>
</comment>
<dbReference type="OrthoDB" id="9812531at2"/>
<dbReference type="EMBL" id="LQYT01000050">
    <property type="protein sequence ID" value="KYD18568.1"/>
    <property type="molecule type" value="Genomic_DNA"/>
</dbReference>
<dbReference type="EMBL" id="QEWE01000020">
    <property type="protein sequence ID" value="REJ27636.1"/>
    <property type="molecule type" value="Genomic_DNA"/>
</dbReference>
<evidence type="ECO:0000256" key="2">
    <source>
        <dbReference type="ARBA" id="ARBA00007379"/>
    </source>
</evidence>
<keyword evidence="5 10" id="KW-0132">Cell division</keyword>
<dbReference type="AlphaFoldDB" id="A0A150M207"/>
<feature type="transmembrane region" description="Helical" evidence="11">
    <location>
        <begin position="267"/>
        <end position="288"/>
    </location>
</feature>
<dbReference type="NCBIfam" id="NF038347">
    <property type="entry name" value="FtsX_Gpos"/>
    <property type="match status" value="1"/>
</dbReference>
<keyword evidence="4 10" id="KW-1003">Cell membrane</keyword>
<dbReference type="InterPro" id="IPR004513">
    <property type="entry name" value="FtsX"/>
</dbReference>
<evidence type="ECO:0000256" key="6">
    <source>
        <dbReference type="ARBA" id="ARBA00022692"/>
    </source>
</evidence>
<keyword evidence="6 11" id="KW-0812">Transmembrane</keyword>